<evidence type="ECO:0000313" key="6">
    <source>
        <dbReference type="RefSeq" id="XP_023929972.1"/>
    </source>
</evidence>
<organism evidence="5 6">
    <name type="scientific">Lingula anatina</name>
    <name type="common">Brachiopod</name>
    <name type="synonym">Lingula unguis</name>
    <dbReference type="NCBI Taxonomy" id="7574"/>
    <lineage>
        <taxon>Eukaryota</taxon>
        <taxon>Metazoa</taxon>
        <taxon>Spiralia</taxon>
        <taxon>Lophotrochozoa</taxon>
        <taxon>Brachiopoda</taxon>
        <taxon>Linguliformea</taxon>
        <taxon>Lingulata</taxon>
        <taxon>Lingulida</taxon>
        <taxon>Linguloidea</taxon>
        <taxon>Lingulidae</taxon>
        <taxon>Lingula</taxon>
    </lineage>
</organism>
<evidence type="ECO:0000259" key="4">
    <source>
        <dbReference type="PROSITE" id="PS50825"/>
    </source>
</evidence>
<evidence type="ECO:0000313" key="5">
    <source>
        <dbReference type="Proteomes" id="UP000085678"/>
    </source>
</evidence>
<keyword evidence="3" id="KW-0472">Membrane</keyword>
<dbReference type="InterPro" id="IPR003410">
    <property type="entry name" value="HYR_dom"/>
</dbReference>
<evidence type="ECO:0000256" key="2">
    <source>
        <dbReference type="SAM" id="MobiDB-lite"/>
    </source>
</evidence>
<dbReference type="Proteomes" id="UP000085678">
    <property type="component" value="Unplaced"/>
</dbReference>
<gene>
    <name evidence="6" type="primary">LOC106170117</name>
</gene>
<dbReference type="OrthoDB" id="406096at2759"/>
<accession>A0A2R2MIU6</accession>
<evidence type="ECO:0000256" key="3">
    <source>
        <dbReference type="SAM" id="Phobius"/>
    </source>
</evidence>
<dbReference type="PROSITE" id="PS50825">
    <property type="entry name" value="HYR"/>
    <property type="match status" value="1"/>
</dbReference>
<feature type="region of interest" description="Disordered" evidence="2">
    <location>
        <begin position="117"/>
        <end position="136"/>
    </location>
</feature>
<keyword evidence="1" id="KW-0677">Repeat</keyword>
<dbReference type="AlphaFoldDB" id="A0A2R2MIU6"/>
<dbReference type="CDD" id="cd12087">
    <property type="entry name" value="TM_EGFR-like"/>
    <property type="match status" value="1"/>
</dbReference>
<proteinExistence type="predicted"/>
<feature type="region of interest" description="Disordered" evidence="2">
    <location>
        <begin position="193"/>
        <end position="248"/>
    </location>
</feature>
<name>A0A2R2MIU6_LINAN</name>
<evidence type="ECO:0000256" key="1">
    <source>
        <dbReference type="ARBA" id="ARBA00022737"/>
    </source>
</evidence>
<dbReference type="RefSeq" id="XP_023929972.1">
    <property type="nucleotide sequence ID" value="XM_024074204.1"/>
</dbReference>
<keyword evidence="3" id="KW-0812">Transmembrane</keyword>
<keyword evidence="5" id="KW-1185">Reference proteome</keyword>
<feature type="transmembrane region" description="Helical" evidence="3">
    <location>
        <begin position="143"/>
        <end position="166"/>
    </location>
</feature>
<protein>
    <submittedName>
        <fullName evidence="6">Uncharacterized protein LOC106170117</fullName>
    </submittedName>
</protein>
<reference evidence="6" key="1">
    <citation type="submission" date="2025-08" db="UniProtKB">
        <authorList>
            <consortium name="RefSeq"/>
        </authorList>
    </citation>
    <scope>IDENTIFICATION</scope>
    <source>
        <tissue evidence="6">Gonads</tissue>
    </source>
</reference>
<feature type="domain" description="HYR" evidence="4">
    <location>
        <begin position="1"/>
        <end position="35"/>
    </location>
</feature>
<keyword evidence="3" id="KW-1133">Transmembrane helix</keyword>
<dbReference type="GeneID" id="106170117"/>
<dbReference type="InParanoid" id="A0A2R2MIU6"/>
<feature type="compositionally biased region" description="Polar residues" evidence="2">
    <location>
        <begin position="117"/>
        <end position="129"/>
    </location>
</feature>
<dbReference type="KEGG" id="lak:106170117"/>
<dbReference type="Pfam" id="PF02494">
    <property type="entry name" value="HYR"/>
    <property type="match status" value="1"/>
</dbReference>
<sequence>MPGTIFGEGKTDVIYVATDPAGNMAKCTFSVTITVEKCNPYIGTSTVQTLRDQTCPSTNNHLGASCYFTCMEGYATKDGQVQGYFECAKTMSVSTKMAQWRNSIGACELIPTKSPSVITGDTGKQTGDNNSGGSGAASGATPAIVGIVVAALLILIVIGVVAFFLWRRMSRGDLSKPSQFRYVNHSNEISEIPGDPNYATIGRVNQPENDYEGLNTAQANGDGGISNPMYDQMNPPPTKKPGEFDDLSQQAVLKVQSDTTKA</sequence>